<reference evidence="1 2" key="1">
    <citation type="submission" date="2019-12" db="EMBL/GenBank/DDBJ databases">
        <title>Corynebacterium sp. nov., isolated from feces of the Anser Albifrons in China.</title>
        <authorList>
            <person name="Liu Q."/>
        </authorList>
    </citation>
    <scope>NUCLEOTIDE SEQUENCE [LARGE SCALE GENOMIC DNA]</scope>
    <source>
        <strain evidence="1 2">4H37-19</strain>
    </source>
</reference>
<evidence type="ECO:0000313" key="1">
    <source>
        <dbReference type="EMBL" id="QNQ90689.1"/>
    </source>
</evidence>
<dbReference type="InterPro" id="IPR013422">
    <property type="entry name" value="CRISPR-assoc_prot_Cas5_N"/>
</dbReference>
<dbReference type="InterPro" id="IPR010147">
    <property type="entry name" value="CRISPR-assoc_prot_CasD"/>
</dbReference>
<dbReference type="Pfam" id="PF09704">
    <property type="entry name" value="Cas_Cas5d"/>
    <property type="match status" value="1"/>
</dbReference>
<dbReference type="AlphaFoldDB" id="A0A7H0SQ64"/>
<dbReference type="GO" id="GO:0043571">
    <property type="term" value="P:maintenance of CRISPR repeat elements"/>
    <property type="evidence" value="ECO:0007669"/>
    <property type="project" value="InterPro"/>
</dbReference>
<evidence type="ECO:0000313" key="2">
    <source>
        <dbReference type="Proteomes" id="UP000516320"/>
    </source>
</evidence>
<dbReference type="InterPro" id="IPR021124">
    <property type="entry name" value="CRISPR-assoc_prot_Cas5"/>
</dbReference>
<protein>
    <submittedName>
        <fullName evidence="1">Type I-E CRISPR-associated protein Cas5/CasD</fullName>
    </submittedName>
</protein>
<sequence length="232" mass="25855">MTIQSTFIRLAGPVQSWAGPSITGNFVRTEPVPTYTALQGLVAGACGFKRGQWEDWVQQLTFSVRVDRPGTLIDDFHTIAPHEDEMAFKSRLLGAMGKRPADKMLKLTPDGQGSTSISQRTYLSDAEFLIQVTSPNHPDKVATALRNPQFSTYLGRKAFTPSFPFYLGNSSMDILTLLPVYRPNQELGSTQRARIYHRSRGADTGPEIINVPAVATRREWLDAAKNQCRLRQ</sequence>
<dbReference type="NCBIfam" id="TIGR01868">
    <property type="entry name" value="casD_Cas5e"/>
    <property type="match status" value="1"/>
</dbReference>
<organism evidence="1 2">
    <name type="scientific">Corynebacterium poyangense</name>
    <dbReference type="NCBI Taxonomy" id="2684405"/>
    <lineage>
        <taxon>Bacteria</taxon>
        <taxon>Bacillati</taxon>
        <taxon>Actinomycetota</taxon>
        <taxon>Actinomycetes</taxon>
        <taxon>Mycobacteriales</taxon>
        <taxon>Corynebacteriaceae</taxon>
        <taxon>Corynebacterium</taxon>
    </lineage>
</organism>
<dbReference type="EMBL" id="CP046884">
    <property type="protein sequence ID" value="QNQ90689.1"/>
    <property type="molecule type" value="Genomic_DNA"/>
</dbReference>
<dbReference type="CDD" id="cd09693">
    <property type="entry name" value="Cas5_I"/>
    <property type="match status" value="1"/>
</dbReference>
<dbReference type="Gene3D" id="3.30.70.2660">
    <property type="match status" value="1"/>
</dbReference>
<dbReference type="Proteomes" id="UP000516320">
    <property type="component" value="Chromosome"/>
</dbReference>
<dbReference type="NCBIfam" id="TIGR02593">
    <property type="entry name" value="CRISPR_cas5"/>
    <property type="match status" value="1"/>
</dbReference>
<dbReference type="KEGG" id="cpoy:GP475_08605"/>
<keyword evidence="2" id="KW-1185">Reference proteome</keyword>
<proteinExistence type="predicted"/>
<dbReference type="RefSeq" id="WP_187974003.1">
    <property type="nucleotide sequence ID" value="NZ_CP046884.1"/>
</dbReference>
<name>A0A7H0SQ64_9CORY</name>
<accession>A0A7H0SQ64</accession>
<dbReference type="GO" id="GO:0051607">
    <property type="term" value="P:defense response to virus"/>
    <property type="evidence" value="ECO:0007669"/>
    <property type="project" value="InterPro"/>
</dbReference>
<gene>
    <name evidence="1" type="primary">cas5e</name>
    <name evidence="1" type="ORF">GP475_08605</name>
</gene>
<dbReference type="GO" id="GO:0003723">
    <property type="term" value="F:RNA binding"/>
    <property type="evidence" value="ECO:0007669"/>
    <property type="project" value="InterPro"/>
</dbReference>